<gene>
    <name evidence="1" type="ORF">LTS18_009254</name>
</gene>
<proteinExistence type="predicted"/>
<sequence>MAGLMHSRSLLDLPGEIRNTIWEYVFFCDDADLHLLGSQKLRPLLTCRQIYHEAQIVAFENTTFLVPHNDERFIFDRVCALYELNPRLVGLISSIAVRAPKHEVTAYTGSYKFSQLDHSDWWAIRDALEEHHNHHISYRFASIKDLIQIETFVLMLPQMPSKLGKRVLKDVAEEIAFDRSPVRSWIHFIVAWPHDPNDLIDVQEILNPHYMYSSHKISFVEEPEYLQWLAEDLSGNTSSSTSFVAMKSFNRPPIGPTLLGCLWTCVNALLPTLVCRQIHHETAVLAFQRTVFQMHDQFMGSLFDRVYNVPPGQSSLITSLAVNVDCQHDSPLLESPFYWFSILRHQNLALSNLLVFLIPTEQLGRGVPAMEDLINALLKNVSQAKSIEQIVIVGHSET</sequence>
<name>A0ACC3DDA6_9PEZI</name>
<evidence type="ECO:0000313" key="1">
    <source>
        <dbReference type="EMBL" id="KAK3065411.1"/>
    </source>
</evidence>
<reference evidence="1" key="1">
    <citation type="submission" date="2024-09" db="EMBL/GenBank/DDBJ databases">
        <title>Black Yeasts Isolated from many extreme environments.</title>
        <authorList>
            <person name="Coleine C."/>
            <person name="Stajich J.E."/>
            <person name="Selbmann L."/>
        </authorList>
    </citation>
    <scope>NUCLEOTIDE SEQUENCE</scope>
    <source>
        <strain evidence="1">CCFEE 5737</strain>
    </source>
</reference>
<dbReference type="Proteomes" id="UP001186974">
    <property type="component" value="Unassembled WGS sequence"/>
</dbReference>
<organism evidence="1 2">
    <name type="scientific">Coniosporium uncinatum</name>
    <dbReference type="NCBI Taxonomy" id="93489"/>
    <lineage>
        <taxon>Eukaryota</taxon>
        <taxon>Fungi</taxon>
        <taxon>Dikarya</taxon>
        <taxon>Ascomycota</taxon>
        <taxon>Pezizomycotina</taxon>
        <taxon>Dothideomycetes</taxon>
        <taxon>Dothideomycetes incertae sedis</taxon>
        <taxon>Coniosporium</taxon>
    </lineage>
</organism>
<comment type="caution">
    <text evidence="1">The sequence shown here is derived from an EMBL/GenBank/DDBJ whole genome shotgun (WGS) entry which is preliminary data.</text>
</comment>
<dbReference type="EMBL" id="JAWDJW010006336">
    <property type="protein sequence ID" value="KAK3065411.1"/>
    <property type="molecule type" value="Genomic_DNA"/>
</dbReference>
<protein>
    <submittedName>
        <fullName evidence="1">Uncharacterized protein</fullName>
    </submittedName>
</protein>
<keyword evidence="2" id="KW-1185">Reference proteome</keyword>
<accession>A0ACC3DDA6</accession>
<evidence type="ECO:0000313" key="2">
    <source>
        <dbReference type="Proteomes" id="UP001186974"/>
    </source>
</evidence>